<gene>
    <name evidence="2" type="ORF">HXA33_07850</name>
</gene>
<organism evidence="2 3">
    <name type="scientific">Salipaludibacillus agaradhaerens</name>
    <name type="common">Bacillus agaradhaerens</name>
    <dbReference type="NCBI Taxonomy" id="76935"/>
    <lineage>
        <taxon>Bacteria</taxon>
        <taxon>Bacillati</taxon>
        <taxon>Bacillota</taxon>
        <taxon>Bacilli</taxon>
        <taxon>Bacillales</taxon>
        <taxon>Bacillaceae</taxon>
    </lineage>
</organism>
<protein>
    <submittedName>
        <fullName evidence="2">Thioredoxin family protein</fullName>
    </submittedName>
</protein>
<proteinExistence type="predicted"/>
<name>A0A9Q4B187_SALAG</name>
<dbReference type="RefSeq" id="WP_257821068.1">
    <property type="nucleotide sequence ID" value="NZ_JABXYM010000001.1"/>
</dbReference>
<dbReference type="Proteomes" id="UP001057753">
    <property type="component" value="Unassembled WGS sequence"/>
</dbReference>
<evidence type="ECO:0000313" key="3">
    <source>
        <dbReference type="Proteomes" id="UP001057753"/>
    </source>
</evidence>
<evidence type="ECO:0000313" key="2">
    <source>
        <dbReference type="EMBL" id="MCR6096464.1"/>
    </source>
</evidence>
<dbReference type="Pfam" id="PF00085">
    <property type="entry name" value="Thioredoxin"/>
    <property type="match status" value="1"/>
</dbReference>
<dbReference type="EMBL" id="JABXYM010000001">
    <property type="protein sequence ID" value="MCR6096464.1"/>
    <property type="molecule type" value="Genomic_DNA"/>
</dbReference>
<feature type="domain" description="Thioredoxin" evidence="1">
    <location>
        <begin position="11"/>
        <end position="95"/>
    </location>
</feature>
<reference evidence="2" key="1">
    <citation type="submission" date="2020-06" db="EMBL/GenBank/DDBJ databases">
        <title>Insight into the genomes of haloalkaliphilic bacilli from Kenyan soda lakes.</title>
        <authorList>
            <person name="Mwirichia R."/>
            <person name="Villamizar G.C."/>
            <person name="Poehlein A."/>
            <person name="Mugweru J."/>
            <person name="Kipnyargis A."/>
            <person name="Kiplimo D."/>
            <person name="Orwa P."/>
            <person name="Daniel R."/>
        </authorList>
    </citation>
    <scope>NUCLEOTIDE SEQUENCE</scope>
    <source>
        <strain evidence="2">B1096_S55</strain>
    </source>
</reference>
<evidence type="ECO:0000259" key="1">
    <source>
        <dbReference type="Pfam" id="PF00085"/>
    </source>
</evidence>
<accession>A0A9Q4B187</accession>
<dbReference type="AlphaFoldDB" id="A0A9Q4B187"/>
<dbReference type="InterPro" id="IPR036249">
    <property type="entry name" value="Thioredoxin-like_sf"/>
</dbReference>
<comment type="caution">
    <text evidence="2">The sequence shown here is derived from an EMBL/GenBank/DDBJ whole genome shotgun (WGS) entry which is preliminary data.</text>
</comment>
<dbReference type="CDD" id="cd02947">
    <property type="entry name" value="TRX_family"/>
    <property type="match status" value="1"/>
</dbReference>
<dbReference type="SUPFAM" id="SSF52833">
    <property type="entry name" value="Thioredoxin-like"/>
    <property type="match status" value="1"/>
</dbReference>
<keyword evidence="3" id="KW-1185">Reference proteome</keyword>
<dbReference type="InterPro" id="IPR013766">
    <property type="entry name" value="Thioredoxin_domain"/>
</dbReference>
<dbReference type="Gene3D" id="3.40.30.10">
    <property type="entry name" value="Glutaredoxin"/>
    <property type="match status" value="1"/>
</dbReference>
<sequence length="98" mass="11273">MITLKHNGELNTERIKWIYLYTPLCGTCQLARSFIELAEKAYGESFIYELDLNYFKNGAQLWGIESVPCLVKIAEGKPIKKLYAFESVSTVFEFISTH</sequence>